<feature type="transmembrane region" description="Helical" evidence="6">
    <location>
        <begin position="225"/>
        <end position="244"/>
    </location>
</feature>
<proteinExistence type="predicted"/>
<evidence type="ECO:0000256" key="3">
    <source>
        <dbReference type="ARBA" id="ARBA00022989"/>
    </source>
</evidence>
<feature type="transmembrane region" description="Helical" evidence="6">
    <location>
        <begin position="201"/>
        <end position="218"/>
    </location>
</feature>
<dbReference type="InterPro" id="IPR007016">
    <property type="entry name" value="O-antigen_ligase-rel_domated"/>
</dbReference>
<dbReference type="Pfam" id="PF13181">
    <property type="entry name" value="TPR_8"/>
    <property type="match status" value="1"/>
</dbReference>
<keyword evidence="4 6" id="KW-0472">Membrane</keyword>
<feature type="repeat" description="TPR" evidence="5">
    <location>
        <begin position="427"/>
        <end position="460"/>
    </location>
</feature>
<evidence type="ECO:0000313" key="8">
    <source>
        <dbReference type="EMBL" id="OGF23120.1"/>
    </source>
</evidence>
<feature type="transmembrane region" description="Helical" evidence="6">
    <location>
        <begin position="38"/>
        <end position="56"/>
    </location>
</feature>
<feature type="transmembrane region" description="Helical" evidence="6">
    <location>
        <begin position="180"/>
        <end position="195"/>
    </location>
</feature>
<evidence type="ECO:0000256" key="1">
    <source>
        <dbReference type="ARBA" id="ARBA00004141"/>
    </source>
</evidence>
<dbReference type="PROSITE" id="PS50005">
    <property type="entry name" value="TPR"/>
    <property type="match status" value="2"/>
</dbReference>
<feature type="transmembrane region" description="Helical" evidence="6">
    <location>
        <begin position="68"/>
        <end position="87"/>
    </location>
</feature>
<evidence type="ECO:0000256" key="2">
    <source>
        <dbReference type="ARBA" id="ARBA00022692"/>
    </source>
</evidence>
<feature type="transmembrane region" description="Helical" evidence="6">
    <location>
        <begin position="14"/>
        <end position="32"/>
    </location>
</feature>
<feature type="repeat" description="TPR" evidence="5">
    <location>
        <begin position="597"/>
        <end position="630"/>
    </location>
</feature>
<dbReference type="Gene3D" id="1.25.40.10">
    <property type="entry name" value="Tetratricopeptide repeat domain"/>
    <property type="match status" value="1"/>
</dbReference>
<evidence type="ECO:0000313" key="9">
    <source>
        <dbReference type="Proteomes" id="UP000176877"/>
    </source>
</evidence>
<evidence type="ECO:0000256" key="6">
    <source>
        <dbReference type="SAM" id="Phobius"/>
    </source>
</evidence>
<dbReference type="Pfam" id="PF04932">
    <property type="entry name" value="Wzy_C"/>
    <property type="match status" value="1"/>
</dbReference>
<feature type="transmembrane region" description="Helical" evidence="6">
    <location>
        <begin position="372"/>
        <end position="390"/>
    </location>
</feature>
<comment type="subcellular location">
    <subcellularLocation>
        <location evidence="1">Membrane</location>
        <topology evidence="1">Multi-pass membrane protein</topology>
    </subcellularLocation>
</comment>
<accession>A0A1F5S8S5</accession>
<dbReference type="PANTHER" id="PTHR37422">
    <property type="entry name" value="TEICHURONIC ACID BIOSYNTHESIS PROTEIN TUAE"/>
    <property type="match status" value="1"/>
</dbReference>
<dbReference type="Pfam" id="PF13432">
    <property type="entry name" value="TPR_16"/>
    <property type="match status" value="1"/>
</dbReference>
<dbReference type="Proteomes" id="UP000176877">
    <property type="component" value="Unassembled WGS sequence"/>
</dbReference>
<evidence type="ECO:0000259" key="7">
    <source>
        <dbReference type="Pfam" id="PF04932"/>
    </source>
</evidence>
<name>A0A1F5S8S5_9BACT</name>
<feature type="transmembrane region" description="Helical" evidence="6">
    <location>
        <begin position="93"/>
        <end position="110"/>
    </location>
</feature>
<feature type="transmembrane region" description="Helical" evidence="6">
    <location>
        <begin position="122"/>
        <end position="142"/>
    </location>
</feature>
<dbReference type="InterPro" id="IPR019734">
    <property type="entry name" value="TPR_rpt"/>
</dbReference>
<protein>
    <recommendedName>
        <fullName evidence="7">O-antigen ligase-related domain-containing protein</fullName>
    </recommendedName>
</protein>
<evidence type="ECO:0000256" key="4">
    <source>
        <dbReference type="ARBA" id="ARBA00023136"/>
    </source>
</evidence>
<keyword evidence="3 6" id="KW-1133">Transmembrane helix</keyword>
<reference evidence="8 9" key="1">
    <citation type="journal article" date="2016" name="Nat. Commun.">
        <title>Thousands of microbial genomes shed light on interconnected biogeochemical processes in an aquifer system.</title>
        <authorList>
            <person name="Anantharaman K."/>
            <person name="Brown C.T."/>
            <person name="Hug L.A."/>
            <person name="Sharon I."/>
            <person name="Castelle C.J."/>
            <person name="Probst A.J."/>
            <person name="Thomas B.C."/>
            <person name="Singh A."/>
            <person name="Wilkins M.J."/>
            <person name="Karaoz U."/>
            <person name="Brodie E.L."/>
            <person name="Williams K.H."/>
            <person name="Hubbard S.S."/>
            <person name="Banfield J.F."/>
        </authorList>
    </citation>
    <scope>NUCLEOTIDE SEQUENCE [LARGE SCALE GENOMIC DNA]</scope>
</reference>
<feature type="domain" description="O-antigen ligase-related" evidence="7">
    <location>
        <begin position="184"/>
        <end position="329"/>
    </location>
</feature>
<feature type="transmembrane region" description="Helical" evidence="6">
    <location>
        <begin position="322"/>
        <end position="341"/>
    </location>
</feature>
<keyword evidence="2 6" id="KW-0812">Transmembrane</keyword>
<feature type="transmembrane region" description="Helical" evidence="6">
    <location>
        <begin position="402"/>
        <end position="419"/>
    </location>
</feature>
<keyword evidence="5" id="KW-0802">TPR repeat</keyword>
<dbReference type="PANTHER" id="PTHR37422:SF13">
    <property type="entry name" value="LIPOPOLYSACCHARIDE BIOSYNTHESIS PROTEIN PA4999-RELATED"/>
    <property type="match status" value="1"/>
</dbReference>
<dbReference type="InterPro" id="IPR051533">
    <property type="entry name" value="WaaL-like"/>
</dbReference>
<sequence length="641" mass="72505">MDKIFLKIRNFKELILIVIILAALIIPAFFSGGNNSQIKEIIQALLVIAGLIGFFYSGCGHNRLNNKIFFLLAAWLLALFLSSRLSLSIYQSMSYWLELFCSGLIFYVIATAKFPEQKVELMVKIFLGSSVILSFIGLYFYLTGNYVRLTSTFYWPNPFAGYLLFALPLTLHFLLKEKNIVWLLALVVLLAAFILTGSRGALISLVVVLAVYSIFFRKKIIENRYWLMAALLISLGVVLIFSFAKPANFLDRSKLSETSALDASSSIKLDYWQASLKIFKDNFLLGTGPATFQTVYPLYQDNPVSSGKYPHNWLLEFLAEDGIIAAALFTVFIFFVLFNAIKNDRNNSFKMALFGGILGSTIHNLVDIDWHFRANFIVFWIFAGFLINSSKNNSEIKSEERASGVVRIFFIIFLLALLLRSAVVVRSNYYYGKGQAAQSQNDFKAAASDYQKSLFLNPNPDYSRKYGIILFTMGANAENVQVKKSYLEQAEAVSKKLNKFDRNNSLNYELAGKIFSVEGKLTEAEANFKQAIRLDRFNYPRFYGELAALLIGSGRSEEAKSLLLSILTSFPANVIENRKIIIMNNQKFTSGIANDISYWYYLLGLISLKENNAKEARQYFSLALNLNPENKQAKDLLNSLK</sequence>
<organism evidence="8 9">
    <name type="scientific">Candidatus Falkowbacteria bacterium RIFCSPHIGHO2_02_FULL_42_9</name>
    <dbReference type="NCBI Taxonomy" id="1797986"/>
    <lineage>
        <taxon>Bacteria</taxon>
        <taxon>Candidatus Falkowiibacteriota</taxon>
    </lineage>
</organism>
<feature type="transmembrane region" description="Helical" evidence="6">
    <location>
        <begin position="154"/>
        <end position="175"/>
    </location>
</feature>
<dbReference type="SUPFAM" id="SSF48452">
    <property type="entry name" value="TPR-like"/>
    <property type="match status" value="1"/>
</dbReference>
<dbReference type="SMART" id="SM00028">
    <property type="entry name" value="TPR"/>
    <property type="match status" value="4"/>
</dbReference>
<dbReference type="InterPro" id="IPR011990">
    <property type="entry name" value="TPR-like_helical_dom_sf"/>
</dbReference>
<comment type="caution">
    <text evidence="8">The sequence shown here is derived from an EMBL/GenBank/DDBJ whole genome shotgun (WGS) entry which is preliminary data.</text>
</comment>
<gene>
    <name evidence="8" type="ORF">A3D45_03330</name>
</gene>
<evidence type="ECO:0000256" key="5">
    <source>
        <dbReference type="PROSITE-ProRule" id="PRU00339"/>
    </source>
</evidence>
<dbReference type="GO" id="GO:0016020">
    <property type="term" value="C:membrane"/>
    <property type="evidence" value="ECO:0007669"/>
    <property type="project" value="UniProtKB-SubCell"/>
</dbReference>
<dbReference type="AlphaFoldDB" id="A0A1F5S8S5"/>
<dbReference type="EMBL" id="MFFT01000026">
    <property type="protein sequence ID" value="OGF23120.1"/>
    <property type="molecule type" value="Genomic_DNA"/>
</dbReference>